<proteinExistence type="inferred from homology"/>
<evidence type="ECO:0000256" key="3">
    <source>
        <dbReference type="ARBA" id="ARBA00022452"/>
    </source>
</evidence>
<comment type="similarity">
    <text evidence="2">Belongs to the OmpP1/FadL family.</text>
</comment>
<dbReference type="Pfam" id="PF03349">
    <property type="entry name" value="Toluene_X"/>
    <property type="match status" value="1"/>
</dbReference>
<keyword evidence="9" id="KW-1185">Reference proteome</keyword>
<dbReference type="Proteomes" id="UP000069902">
    <property type="component" value="Chromosome cPNK"/>
</dbReference>
<evidence type="ECO:0000313" key="8">
    <source>
        <dbReference type="EMBL" id="CUI17961.1"/>
    </source>
</evidence>
<name>A0A0U5JDA5_9BACT</name>
<reference evidence="9" key="1">
    <citation type="submission" date="2015-09" db="EMBL/GenBank/DDBJ databases">
        <authorList>
            <person name="Bertelli C."/>
        </authorList>
    </citation>
    <scope>NUCLEOTIDE SEQUENCE [LARGE SCALE GENOMIC DNA]</scope>
    <source>
        <strain evidence="9">KNic</strain>
    </source>
</reference>
<dbReference type="EMBL" id="LN879502">
    <property type="protein sequence ID" value="CUI17961.1"/>
    <property type="molecule type" value="Genomic_DNA"/>
</dbReference>
<evidence type="ECO:0008006" key="10">
    <source>
        <dbReference type="Google" id="ProtNLM"/>
    </source>
</evidence>
<dbReference type="InterPro" id="IPR005017">
    <property type="entry name" value="OMPP1/FadL/TodX"/>
</dbReference>
<keyword evidence="4" id="KW-0812">Transmembrane</keyword>
<dbReference type="FunCoup" id="A0A0U5JDA5">
    <property type="interactions" value="27"/>
</dbReference>
<dbReference type="KEGG" id="pnl:PNK_2365"/>
<dbReference type="Gene3D" id="2.40.160.60">
    <property type="entry name" value="Outer membrane protein transport protein (OMPP1/FadL/TodX)"/>
    <property type="match status" value="1"/>
</dbReference>
<evidence type="ECO:0000256" key="6">
    <source>
        <dbReference type="ARBA" id="ARBA00023136"/>
    </source>
</evidence>
<comment type="subcellular location">
    <subcellularLocation>
        <location evidence="1">Cell outer membrane</location>
        <topology evidence="1">Multi-pass membrane protein</topology>
    </subcellularLocation>
</comment>
<keyword evidence="7" id="KW-0998">Cell outer membrane</keyword>
<evidence type="ECO:0000256" key="7">
    <source>
        <dbReference type="ARBA" id="ARBA00023237"/>
    </source>
</evidence>
<dbReference type="PATRIC" id="fig|389348.3.peg.2654"/>
<dbReference type="SUPFAM" id="SSF56935">
    <property type="entry name" value="Porins"/>
    <property type="match status" value="1"/>
</dbReference>
<dbReference type="AlphaFoldDB" id="A0A0U5JDA5"/>
<keyword evidence="3" id="KW-1134">Transmembrane beta strand</keyword>
<dbReference type="PANTHER" id="PTHR35093">
    <property type="entry name" value="OUTER MEMBRANE PROTEIN NMB0088-RELATED"/>
    <property type="match status" value="1"/>
</dbReference>
<evidence type="ECO:0000256" key="4">
    <source>
        <dbReference type="ARBA" id="ARBA00022692"/>
    </source>
</evidence>
<evidence type="ECO:0000256" key="1">
    <source>
        <dbReference type="ARBA" id="ARBA00004571"/>
    </source>
</evidence>
<accession>A0A0U5JDA5</accession>
<evidence type="ECO:0000313" key="9">
    <source>
        <dbReference type="Proteomes" id="UP000069902"/>
    </source>
</evidence>
<evidence type="ECO:0000256" key="5">
    <source>
        <dbReference type="ARBA" id="ARBA00022729"/>
    </source>
</evidence>
<evidence type="ECO:0000256" key="2">
    <source>
        <dbReference type="ARBA" id="ARBA00008163"/>
    </source>
</evidence>
<dbReference type="GO" id="GO:0015483">
    <property type="term" value="F:long-chain fatty acid transporting porin activity"/>
    <property type="evidence" value="ECO:0007669"/>
    <property type="project" value="TreeGrafter"/>
</dbReference>
<keyword evidence="5" id="KW-0732">Signal</keyword>
<protein>
    <recommendedName>
        <fullName evidence="10">Long-chain fatty acid transport protein</fullName>
    </recommendedName>
</protein>
<sequence length="421" mass="47004">MFKKWLSRLLATLIFYLPLQIEAGGVCLYEISSADTRLASAGWSARADDPSTVFTNPAGMTRLCGKQVEMGAQAIFGHVHFDPDSDTSIKGEDGAGNIWLPSGSFFAVHPYNENLTFGLGSLGYFGSDLVYEHNWVGRYYVQKILCEGLSIVPAAAYKINEQWSIGAGANIMYGFLKQRAAVHNILDIRGDGYFNFHDYRFGYGGVVGVLYEYSCNTRFGLQYLTPVNLDFRATPKFHNIGPVLDAFLRDVGIIGSSLKLHVKVPQSVMLSAYHAFNPCWAFLCNVGWQQWSRFQRVTVSFNDLNNRTLSSKNKYQDTWHAAIGLEWYYSPSLTFSGGIAYDSSAVTDSQRQLDFPVGKQWRFGTGARWQISDCLALDFSSALMWQGNLKCDVNKPVAGHVSGTFKNTYGVFINSNIIYVF</sequence>
<organism evidence="8 9">
    <name type="scientific">Candidatus Protochlamydia naegleriophila</name>
    <dbReference type="NCBI Taxonomy" id="389348"/>
    <lineage>
        <taxon>Bacteria</taxon>
        <taxon>Pseudomonadati</taxon>
        <taxon>Chlamydiota</taxon>
        <taxon>Chlamydiia</taxon>
        <taxon>Parachlamydiales</taxon>
        <taxon>Parachlamydiaceae</taxon>
        <taxon>Candidatus Protochlamydia</taxon>
    </lineage>
</organism>
<dbReference type="InParanoid" id="A0A0U5JDA5"/>
<dbReference type="PANTHER" id="PTHR35093:SF8">
    <property type="entry name" value="OUTER MEMBRANE PROTEIN NMB0088-RELATED"/>
    <property type="match status" value="1"/>
</dbReference>
<dbReference type="GO" id="GO:0009279">
    <property type="term" value="C:cell outer membrane"/>
    <property type="evidence" value="ECO:0007669"/>
    <property type="project" value="UniProtKB-SubCell"/>
</dbReference>
<dbReference type="RefSeq" id="WP_059062199.1">
    <property type="nucleotide sequence ID" value="NZ_LN879502.1"/>
</dbReference>
<dbReference type="STRING" id="389348.PNK_2365"/>
<gene>
    <name evidence="8" type="ORF">PNK_2365</name>
</gene>
<keyword evidence="6" id="KW-0472">Membrane</keyword>